<dbReference type="OrthoDB" id="5086500at2759"/>
<dbReference type="PANTHER" id="PTHR34414:SF1">
    <property type="entry name" value="SUBTILISIN-LIKE SERINE PROTEASE"/>
    <property type="match status" value="1"/>
</dbReference>
<accession>A0A6A6WTL9</accession>
<evidence type="ECO:0000313" key="2">
    <source>
        <dbReference type="Proteomes" id="UP000799757"/>
    </source>
</evidence>
<name>A0A6A6WTL9_9PLEO</name>
<dbReference type="Proteomes" id="UP000799757">
    <property type="component" value="Unassembled WGS sequence"/>
</dbReference>
<dbReference type="PANTHER" id="PTHR34414">
    <property type="entry name" value="HET DOMAIN-CONTAINING PROTEIN-RELATED"/>
    <property type="match status" value="1"/>
</dbReference>
<dbReference type="EMBL" id="MU002342">
    <property type="protein sequence ID" value="KAF2787255.1"/>
    <property type="molecule type" value="Genomic_DNA"/>
</dbReference>
<dbReference type="InterPro" id="IPR046536">
    <property type="entry name" value="DUF6601"/>
</dbReference>
<protein>
    <submittedName>
        <fullName evidence="1">Uncharacterized protein</fullName>
    </submittedName>
</protein>
<keyword evidence="2" id="KW-1185">Reference proteome</keyword>
<dbReference type="Pfam" id="PF20246">
    <property type="entry name" value="DUF6601"/>
    <property type="match status" value="1"/>
</dbReference>
<dbReference type="AlphaFoldDB" id="A0A6A6WTL9"/>
<evidence type="ECO:0000313" key="1">
    <source>
        <dbReference type="EMBL" id="KAF2787255.1"/>
    </source>
</evidence>
<organism evidence="1 2">
    <name type="scientific">Melanomma pulvis-pyrius CBS 109.77</name>
    <dbReference type="NCBI Taxonomy" id="1314802"/>
    <lineage>
        <taxon>Eukaryota</taxon>
        <taxon>Fungi</taxon>
        <taxon>Dikarya</taxon>
        <taxon>Ascomycota</taxon>
        <taxon>Pezizomycotina</taxon>
        <taxon>Dothideomycetes</taxon>
        <taxon>Pleosporomycetidae</taxon>
        <taxon>Pleosporales</taxon>
        <taxon>Melanommataceae</taxon>
        <taxon>Melanomma</taxon>
    </lineage>
</organism>
<proteinExistence type="predicted"/>
<gene>
    <name evidence="1" type="ORF">K505DRAFT_379712</name>
</gene>
<sequence>MSIIDTKVELNKDLILVTLANGESSLHRAGQDRLHSLPGQARTSLDNAPLQKYLREALLSPNLDKIAPYLWLAFTPDHAHISPLHLQAARGRSIIVAENVHLHLVWYHDRIFIKPLPAYLLSSAFWEYADRTDKAIWQAAAGFMRTYAYLIKYESDFRKAQSTELGLIPSNNGGDAITYEQFAQLIAPFAELDDTRVTPRYTMERCG</sequence>
<reference evidence="1" key="1">
    <citation type="journal article" date="2020" name="Stud. Mycol.">
        <title>101 Dothideomycetes genomes: a test case for predicting lifestyles and emergence of pathogens.</title>
        <authorList>
            <person name="Haridas S."/>
            <person name="Albert R."/>
            <person name="Binder M."/>
            <person name="Bloem J."/>
            <person name="Labutti K."/>
            <person name="Salamov A."/>
            <person name="Andreopoulos B."/>
            <person name="Baker S."/>
            <person name="Barry K."/>
            <person name="Bills G."/>
            <person name="Bluhm B."/>
            <person name="Cannon C."/>
            <person name="Castanera R."/>
            <person name="Culley D."/>
            <person name="Daum C."/>
            <person name="Ezra D."/>
            <person name="Gonzalez J."/>
            <person name="Henrissat B."/>
            <person name="Kuo A."/>
            <person name="Liang C."/>
            <person name="Lipzen A."/>
            <person name="Lutzoni F."/>
            <person name="Magnuson J."/>
            <person name="Mondo S."/>
            <person name="Nolan M."/>
            <person name="Ohm R."/>
            <person name="Pangilinan J."/>
            <person name="Park H.-J."/>
            <person name="Ramirez L."/>
            <person name="Alfaro M."/>
            <person name="Sun H."/>
            <person name="Tritt A."/>
            <person name="Yoshinaga Y."/>
            <person name="Zwiers L.-H."/>
            <person name="Turgeon B."/>
            <person name="Goodwin S."/>
            <person name="Spatafora J."/>
            <person name="Crous P."/>
            <person name="Grigoriev I."/>
        </authorList>
    </citation>
    <scope>NUCLEOTIDE SEQUENCE</scope>
    <source>
        <strain evidence="1">CBS 109.77</strain>
    </source>
</reference>